<dbReference type="PANTHER" id="PTHR46932">
    <property type="entry name" value="HEAVY METAL-ASSOCIATED ISOPRENYLATED PLANT PROTEIN 47"/>
    <property type="match status" value="1"/>
</dbReference>
<name>A0AAN9FPC9_CROPI</name>
<evidence type="ECO:0008006" key="3">
    <source>
        <dbReference type="Google" id="ProtNLM"/>
    </source>
</evidence>
<organism evidence="1 2">
    <name type="scientific">Crotalaria pallida</name>
    <name type="common">Smooth rattlebox</name>
    <name type="synonym">Crotalaria striata</name>
    <dbReference type="NCBI Taxonomy" id="3830"/>
    <lineage>
        <taxon>Eukaryota</taxon>
        <taxon>Viridiplantae</taxon>
        <taxon>Streptophyta</taxon>
        <taxon>Embryophyta</taxon>
        <taxon>Tracheophyta</taxon>
        <taxon>Spermatophyta</taxon>
        <taxon>Magnoliopsida</taxon>
        <taxon>eudicotyledons</taxon>
        <taxon>Gunneridae</taxon>
        <taxon>Pentapetalae</taxon>
        <taxon>rosids</taxon>
        <taxon>fabids</taxon>
        <taxon>Fabales</taxon>
        <taxon>Fabaceae</taxon>
        <taxon>Papilionoideae</taxon>
        <taxon>50 kb inversion clade</taxon>
        <taxon>genistoids sensu lato</taxon>
        <taxon>core genistoids</taxon>
        <taxon>Crotalarieae</taxon>
        <taxon>Crotalaria</taxon>
    </lineage>
</organism>
<evidence type="ECO:0000313" key="2">
    <source>
        <dbReference type="Proteomes" id="UP001372338"/>
    </source>
</evidence>
<reference evidence="1 2" key="1">
    <citation type="submission" date="2024-01" db="EMBL/GenBank/DDBJ databases">
        <title>The genomes of 5 underutilized Papilionoideae crops provide insights into root nodulation and disease resistanc.</title>
        <authorList>
            <person name="Yuan L."/>
        </authorList>
    </citation>
    <scope>NUCLEOTIDE SEQUENCE [LARGE SCALE GENOMIC DNA]</scope>
    <source>
        <strain evidence="1">ZHUSHIDOU_FW_LH</strain>
        <tissue evidence="1">Leaf</tissue>
    </source>
</reference>
<dbReference type="PANTHER" id="PTHR46932:SF12">
    <property type="entry name" value="HEAVY METAL-ASSOCIATED ISOPRENYLATED PLANT PROTEIN 47"/>
    <property type="match status" value="1"/>
</dbReference>
<gene>
    <name evidence="1" type="ORF">RIF29_17618</name>
</gene>
<proteinExistence type="predicted"/>
<dbReference type="Proteomes" id="UP001372338">
    <property type="component" value="Unassembled WGS sequence"/>
</dbReference>
<sequence length="103" mass="11825">MRIAAISQGVNKVSLEGESRDQVVVTGDRIDSVCLTNKLRKKLRRHATLISVADVKVKPHSNEEETTSSSVPYYYNNYWNYPPPYPSSYHSVYDPYPNRCFIL</sequence>
<dbReference type="Gene3D" id="3.30.70.100">
    <property type="match status" value="1"/>
</dbReference>
<evidence type="ECO:0000313" key="1">
    <source>
        <dbReference type="EMBL" id="KAK7276478.1"/>
    </source>
</evidence>
<protein>
    <recommendedName>
        <fullName evidence="3">Heavy metal-associated isoprenylated plant protein 47-like</fullName>
    </recommendedName>
</protein>
<dbReference type="EMBL" id="JAYWIO010000003">
    <property type="protein sequence ID" value="KAK7276478.1"/>
    <property type="molecule type" value="Genomic_DNA"/>
</dbReference>
<keyword evidence="2" id="KW-1185">Reference proteome</keyword>
<accession>A0AAN9FPC9</accession>
<comment type="caution">
    <text evidence="1">The sequence shown here is derived from an EMBL/GenBank/DDBJ whole genome shotgun (WGS) entry which is preliminary data.</text>
</comment>
<dbReference type="AlphaFoldDB" id="A0AAN9FPC9"/>
<dbReference type="InterPro" id="IPR042885">
    <property type="entry name" value="HIPP47/16"/>
</dbReference>